<keyword evidence="1" id="KW-0812">Transmembrane</keyword>
<dbReference type="Proteomes" id="UP000198641">
    <property type="component" value="Unassembled WGS sequence"/>
</dbReference>
<organism evidence="3 4">
    <name type="scientific">Onishia taeanensis</name>
    <dbReference type="NCBI Taxonomy" id="284577"/>
    <lineage>
        <taxon>Bacteria</taxon>
        <taxon>Pseudomonadati</taxon>
        <taxon>Pseudomonadota</taxon>
        <taxon>Gammaproteobacteria</taxon>
        <taxon>Oceanospirillales</taxon>
        <taxon>Halomonadaceae</taxon>
        <taxon>Onishia</taxon>
    </lineage>
</organism>
<evidence type="ECO:0000259" key="2">
    <source>
        <dbReference type="Pfam" id="PF10675"/>
    </source>
</evidence>
<accession>A0A1G7QL10</accession>
<evidence type="ECO:0000256" key="1">
    <source>
        <dbReference type="SAM" id="Phobius"/>
    </source>
</evidence>
<protein>
    <recommendedName>
        <fullName evidence="2">DUF2489 domain-containing protein</fullName>
    </recommendedName>
</protein>
<reference evidence="3 4" key="1">
    <citation type="submission" date="2016-10" db="EMBL/GenBank/DDBJ databases">
        <authorList>
            <person name="de Groot N.N."/>
        </authorList>
    </citation>
    <scope>NUCLEOTIDE SEQUENCE [LARGE SCALE GENOMIC DNA]</scope>
    <source>
        <strain evidence="3 4">BH539</strain>
    </source>
</reference>
<feature type="transmembrane region" description="Helical" evidence="1">
    <location>
        <begin position="6"/>
        <end position="28"/>
    </location>
</feature>
<feature type="domain" description="DUF2489" evidence="2">
    <location>
        <begin position="18"/>
        <end position="142"/>
    </location>
</feature>
<proteinExistence type="predicted"/>
<dbReference type="EMBL" id="FNCI01000003">
    <property type="protein sequence ID" value="SDF98589.1"/>
    <property type="molecule type" value="Genomic_DNA"/>
</dbReference>
<sequence>MSEMMAWIVAGLAVVILAGLGAYALTLWKEVRRREAFKREEVERANQQCLSSLDAIARSMISRQVDLVEGSMRCKVLLEIIDPALLQRDGFRVFIDVHERTEHLHTHSARNELSLKERLDEDRQRMAVEEEFETPLIEAARDVLSFKERWPESSY</sequence>
<dbReference type="Pfam" id="PF10675">
    <property type="entry name" value="DUF2489"/>
    <property type="match status" value="1"/>
</dbReference>
<dbReference type="AlphaFoldDB" id="A0A1G7QL10"/>
<gene>
    <name evidence="3" type="ORF">SAMN05216571_103290</name>
</gene>
<keyword evidence="1" id="KW-1133">Transmembrane helix</keyword>
<evidence type="ECO:0000313" key="3">
    <source>
        <dbReference type="EMBL" id="SDF98589.1"/>
    </source>
</evidence>
<dbReference type="OrthoDB" id="5740155at2"/>
<dbReference type="InterPro" id="IPR019617">
    <property type="entry name" value="DUF2489"/>
</dbReference>
<dbReference type="STRING" id="284577.SAMN05216571_103290"/>
<dbReference type="RefSeq" id="WP_092524147.1">
    <property type="nucleotide sequence ID" value="NZ_FNCI01000003.1"/>
</dbReference>
<keyword evidence="4" id="KW-1185">Reference proteome</keyword>
<evidence type="ECO:0000313" key="4">
    <source>
        <dbReference type="Proteomes" id="UP000198641"/>
    </source>
</evidence>
<name>A0A1G7QL10_9GAMM</name>
<keyword evidence="1" id="KW-0472">Membrane</keyword>